<reference evidence="2 3" key="1">
    <citation type="journal article" date="2016" name="Genome Announc.">
        <title>Complete Genome Sequences of Aerococcus christensenii CCUG 28831T, Aerococcus sanguinicola CCUG 43001T, Aerococcus urinae CCUG 36881T, Aerococcus urinaeequi CCUG 28094T, Aerococcus urinaehominis CCUG 42038 BT, and Aerococcus viridans CCUG 4311T.</title>
        <authorList>
            <person name="Carkaci D."/>
            <person name="Dargis R."/>
            <person name="Nielsen X.C."/>
            <person name="Skovgaard O."/>
            <person name="Fuursted K."/>
            <person name="Christensen J.J."/>
        </authorList>
    </citation>
    <scope>NUCLEOTIDE SEQUENCE [LARGE SCALE GENOMIC DNA]</scope>
    <source>
        <strain evidence="2 3">CCUG28094</strain>
    </source>
</reference>
<sequence>MDLLDQLVNEFITYIQQNEIEKANVVFEKILGQLEKEDAQVMAQTGYSLAQLGFVDYANEIYTVGENRFPEEDSWILLKGELALDNGQVEESIDELLKITLESPLYVDALLLQADAYQMYNLPEVALVKLSEARELAPNQPVILYGIAELRFQQGEFQQALPLYERLLQSEETPESLFETIEAHFAYAKAATGDFEEAIELIEATPENDRTDEQQEQLAFYYVETENFEKANTILEALYEDDKLSDGLLAVFAQVKNAFHDHDGALEMIDKAILVNPYEARLYFQKAEFAQQIGNRETAREALELALDIDPDYGQALVLLLQLLIDDEDYGTARALIQDMDEKGIEFDRYVWMKAKVFQELEEFDFANQAYTDAYPQLKEDTSFLHDYFDFLREAGDWRRIEAIFKEQSDLAQRPDFQDVYESLQDWLAENEGF</sequence>
<dbReference type="AlphaFoldDB" id="A0AAC8X1J8"/>
<dbReference type="SMART" id="SM00028">
    <property type="entry name" value="TPR"/>
    <property type="match status" value="3"/>
</dbReference>
<dbReference type="Gene3D" id="1.25.40.10">
    <property type="entry name" value="Tetratricopeptide repeat domain"/>
    <property type="match status" value="2"/>
</dbReference>
<dbReference type="PANTHER" id="PTHR12558">
    <property type="entry name" value="CELL DIVISION CYCLE 16,23,27"/>
    <property type="match status" value="1"/>
</dbReference>
<evidence type="ECO:0000313" key="2">
    <source>
        <dbReference type="EMBL" id="AMB98126.1"/>
    </source>
</evidence>
<evidence type="ECO:0008006" key="4">
    <source>
        <dbReference type="Google" id="ProtNLM"/>
    </source>
</evidence>
<dbReference type="Pfam" id="PF13181">
    <property type="entry name" value="TPR_8"/>
    <property type="match status" value="1"/>
</dbReference>
<dbReference type="InterPro" id="IPR019734">
    <property type="entry name" value="TPR_rpt"/>
</dbReference>
<accession>A0AAC8X1J8</accession>
<gene>
    <name evidence="2" type="ORF">AWM74_07725</name>
</gene>
<feature type="repeat" description="TPR" evidence="1">
    <location>
        <begin position="280"/>
        <end position="313"/>
    </location>
</feature>
<dbReference type="InterPro" id="IPR011990">
    <property type="entry name" value="TPR-like_helical_dom_sf"/>
</dbReference>
<dbReference type="PROSITE" id="PS50005">
    <property type="entry name" value="TPR"/>
    <property type="match status" value="1"/>
</dbReference>
<keyword evidence="1" id="KW-0802">TPR repeat</keyword>
<dbReference type="PANTHER" id="PTHR12558:SF13">
    <property type="entry name" value="CELL DIVISION CYCLE PROTEIN 27 HOMOLOG"/>
    <property type="match status" value="1"/>
</dbReference>
<name>A0AAC8X1J8_9LACT</name>
<reference evidence="3" key="2">
    <citation type="submission" date="2016-01" db="EMBL/GenBank/DDBJ databases">
        <title>Six Aerococcus type strain genome sequencing and assembly using PacBio and Illumina Hiseq.</title>
        <authorList>
            <person name="Carkaci D."/>
            <person name="Dargis R."/>
            <person name="Nielsen X.C."/>
            <person name="Skovgaard O."/>
            <person name="Fuursted K."/>
            <person name="Christensen J.J."/>
        </authorList>
    </citation>
    <scope>NUCLEOTIDE SEQUENCE [LARGE SCALE GENOMIC DNA]</scope>
    <source>
        <strain evidence="3">CCUG28094</strain>
    </source>
</reference>
<protein>
    <recommendedName>
        <fullName evidence="4">Tetratricopeptide repeat protein</fullName>
    </recommendedName>
</protein>
<dbReference type="Proteomes" id="UP000067698">
    <property type="component" value="Chromosome"/>
</dbReference>
<evidence type="ECO:0000313" key="3">
    <source>
        <dbReference type="Proteomes" id="UP000067698"/>
    </source>
</evidence>
<proteinExistence type="predicted"/>
<dbReference type="Pfam" id="PF14559">
    <property type="entry name" value="TPR_19"/>
    <property type="match status" value="1"/>
</dbReference>
<dbReference type="SUPFAM" id="SSF48452">
    <property type="entry name" value="TPR-like"/>
    <property type="match status" value="2"/>
</dbReference>
<dbReference type="EMBL" id="CP014162">
    <property type="protein sequence ID" value="AMB98126.1"/>
    <property type="molecule type" value="Genomic_DNA"/>
</dbReference>
<evidence type="ECO:0000256" key="1">
    <source>
        <dbReference type="PROSITE-ProRule" id="PRU00339"/>
    </source>
</evidence>
<organism evidence="2 3">
    <name type="scientific">Aerococcus urinaeequi</name>
    <dbReference type="NCBI Taxonomy" id="51665"/>
    <lineage>
        <taxon>Bacteria</taxon>
        <taxon>Bacillati</taxon>
        <taxon>Bacillota</taxon>
        <taxon>Bacilli</taxon>
        <taxon>Lactobacillales</taxon>
        <taxon>Aerococcaceae</taxon>
        <taxon>Aerococcus</taxon>
    </lineage>
</organism>